<keyword evidence="3" id="KW-1185">Reference proteome</keyword>
<sequence>MASSEDFVNELNKLNKSKLMEIIIYKKVPDGVTLRDLLKNHIFPAEIGESQNLSDINTTNLKTHVRILNLESELKIMDVKLESQNKVVKHLESIIEHQKTIIDLQKTKNLGVNKTSPSTAYRDVVASSEKSGSSVEIETSKSDSMSTLNKSNPKLTPRHNSTTTNSRNGKSHPQTKEQAKSKNIVRSSEVSSSFVCSQRKAWLHLGKAGLDTTEEMTKDPYGINFQEKNSLLRGFQREMENFNTEDPASEIKPDPQPIDEALRLANLKSNKKKSESSTKPSSLKNDDAKTADRLSFMHQNVQSIRNCIALLEHILEIRKYDCFAVTEHWCDDEQLRATHLRNYDLASSYCRSKNERGGSAIYLRDGVFGNVTAHQNINSLASKFDFRCTAVSVNDG</sequence>
<reference evidence="2 3" key="1">
    <citation type="journal article" date="2021" name="BMC Biol.">
        <title>Horizontally acquired antibacterial genes associated with adaptive radiation of ladybird beetles.</title>
        <authorList>
            <person name="Li H.S."/>
            <person name="Tang X.F."/>
            <person name="Huang Y.H."/>
            <person name="Xu Z.Y."/>
            <person name="Chen M.L."/>
            <person name="Du X.Y."/>
            <person name="Qiu B.Y."/>
            <person name="Chen P.T."/>
            <person name="Zhang W."/>
            <person name="Slipinski A."/>
            <person name="Escalona H.E."/>
            <person name="Waterhouse R.M."/>
            <person name="Zwick A."/>
            <person name="Pang H."/>
        </authorList>
    </citation>
    <scope>NUCLEOTIDE SEQUENCE [LARGE SCALE GENOMIC DNA]</scope>
    <source>
        <strain evidence="2">SYSU2018</strain>
    </source>
</reference>
<dbReference type="Gene3D" id="3.60.10.10">
    <property type="entry name" value="Endonuclease/exonuclease/phosphatase"/>
    <property type="match status" value="1"/>
</dbReference>
<dbReference type="InterPro" id="IPR036691">
    <property type="entry name" value="Endo/exonu/phosph_ase_sf"/>
</dbReference>
<evidence type="ECO:0000313" key="3">
    <source>
        <dbReference type="Proteomes" id="UP001516400"/>
    </source>
</evidence>
<dbReference type="Proteomes" id="UP001516400">
    <property type="component" value="Unassembled WGS sequence"/>
</dbReference>
<proteinExistence type="predicted"/>
<feature type="region of interest" description="Disordered" evidence="1">
    <location>
        <begin position="123"/>
        <end position="189"/>
    </location>
</feature>
<comment type="caution">
    <text evidence="2">The sequence shown here is derived from an EMBL/GenBank/DDBJ whole genome shotgun (WGS) entry which is preliminary data.</text>
</comment>
<protein>
    <submittedName>
        <fullName evidence="2">Uncharacterized protein</fullName>
    </submittedName>
</protein>
<name>A0ABD2P0J3_9CUCU</name>
<evidence type="ECO:0000256" key="1">
    <source>
        <dbReference type="SAM" id="MobiDB-lite"/>
    </source>
</evidence>
<gene>
    <name evidence="2" type="ORF">HHI36_018510</name>
</gene>
<accession>A0ABD2P0J3</accession>
<feature type="compositionally biased region" description="Polar residues" evidence="1">
    <location>
        <begin position="128"/>
        <end position="172"/>
    </location>
</feature>
<organism evidence="2 3">
    <name type="scientific">Cryptolaemus montrouzieri</name>
    <dbReference type="NCBI Taxonomy" id="559131"/>
    <lineage>
        <taxon>Eukaryota</taxon>
        <taxon>Metazoa</taxon>
        <taxon>Ecdysozoa</taxon>
        <taxon>Arthropoda</taxon>
        <taxon>Hexapoda</taxon>
        <taxon>Insecta</taxon>
        <taxon>Pterygota</taxon>
        <taxon>Neoptera</taxon>
        <taxon>Endopterygota</taxon>
        <taxon>Coleoptera</taxon>
        <taxon>Polyphaga</taxon>
        <taxon>Cucujiformia</taxon>
        <taxon>Coccinelloidea</taxon>
        <taxon>Coccinellidae</taxon>
        <taxon>Scymninae</taxon>
        <taxon>Scymnini</taxon>
        <taxon>Cryptolaemus</taxon>
    </lineage>
</organism>
<evidence type="ECO:0000313" key="2">
    <source>
        <dbReference type="EMBL" id="KAL3284346.1"/>
    </source>
</evidence>
<feature type="region of interest" description="Disordered" evidence="1">
    <location>
        <begin position="266"/>
        <end position="287"/>
    </location>
</feature>
<dbReference type="AlphaFoldDB" id="A0ABD2P0J3"/>
<dbReference type="EMBL" id="JABFTP020000165">
    <property type="protein sequence ID" value="KAL3284346.1"/>
    <property type="molecule type" value="Genomic_DNA"/>
</dbReference>
<dbReference type="SUPFAM" id="SSF56219">
    <property type="entry name" value="DNase I-like"/>
    <property type="match status" value="1"/>
</dbReference>